<evidence type="ECO:0000313" key="13">
    <source>
        <dbReference type="Proteomes" id="UP000000591"/>
    </source>
</evidence>
<dbReference type="HOGENOM" id="CLU_015166_0_0_1"/>
<evidence type="ECO:0000256" key="2">
    <source>
        <dbReference type="ARBA" id="ARBA00006375"/>
    </source>
</evidence>
<sequence>MSKETGKKVTLKERMVSASAGSLVTSLFLTPLDVVRVRLQQQEMLPSCTCTGQLSKPAGKVFWQDECFANVGCREPAARLQGTLEGLRKIAQLEGLPTLWRGLGITLVMAVPANVVYFSGYEALRDNSPLASRLPVANPLVCGAFARILAATTIAPLELLRTRLQSVPRARDTERTIYLIGDLLREMRHEVSVMGYRALFKGLEITLWRDVPFSAIYWGTYEFCKTQFWARHAATHNASNWDHFIGSFACGSMGGAVAALLTHPFDVGKTRMQIAIASPQQLTVGGKATKTDDSRGMFSFLNAIRKSEGIRALYTGLLPRVMKIAPSCAIMISTYELSKKFFTS</sequence>
<evidence type="ECO:0000256" key="1">
    <source>
        <dbReference type="ARBA" id="ARBA00004448"/>
    </source>
</evidence>
<comment type="similarity">
    <text evidence="2 11">Belongs to the mitochondrial carrier (TC 2.A.29) family.</text>
</comment>
<keyword evidence="4 10" id="KW-0812">Transmembrane</keyword>
<dbReference type="PANTHER" id="PTHR45760:SF2">
    <property type="entry name" value="FI19922P1-RELATED"/>
    <property type="match status" value="1"/>
</dbReference>
<evidence type="ECO:0000256" key="8">
    <source>
        <dbReference type="ARBA" id="ARBA00023128"/>
    </source>
</evidence>
<feature type="repeat" description="Solcar" evidence="10">
    <location>
        <begin position="134"/>
        <end position="227"/>
    </location>
</feature>
<evidence type="ECO:0000256" key="5">
    <source>
        <dbReference type="ARBA" id="ARBA00022737"/>
    </source>
</evidence>
<dbReference type="InterPro" id="IPR018108">
    <property type="entry name" value="MCP_transmembrane"/>
</dbReference>
<evidence type="ECO:0000256" key="7">
    <source>
        <dbReference type="ARBA" id="ARBA00022989"/>
    </source>
</evidence>
<dbReference type="GO" id="GO:0170036">
    <property type="term" value="P:import into the mitochondrion"/>
    <property type="evidence" value="ECO:0000318"/>
    <property type="project" value="GO_Central"/>
</dbReference>
<organism evidence="12 13">
    <name type="scientific">Eremothecium gossypii (strain ATCC 10895 / CBS 109.51 / FGSC 9923 / NRRL Y-1056)</name>
    <name type="common">Yeast</name>
    <name type="synonym">Ashbya gossypii</name>
    <dbReference type="NCBI Taxonomy" id="284811"/>
    <lineage>
        <taxon>Eukaryota</taxon>
        <taxon>Fungi</taxon>
        <taxon>Dikarya</taxon>
        <taxon>Ascomycota</taxon>
        <taxon>Saccharomycotina</taxon>
        <taxon>Saccharomycetes</taxon>
        <taxon>Saccharomycetales</taxon>
        <taxon>Saccharomycetaceae</taxon>
        <taxon>Eremothecium</taxon>
    </lineage>
</organism>
<evidence type="ECO:0000256" key="9">
    <source>
        <dbReference type="ARBA" id="ARBA00023136"/>
    </source>
</evidence>
<evidence type="ECO:0000256" key="10">
    <source>
        <dbReference type="PROSITE-ProRule" id="PRU00282"/>
    </source>
</evidence>
<comment type="subcellular location">
    <subcellularLocation>
        <location evidence="1">Mitochondrion inner membrane</location>
        <topology evidence="1">Multi-pass membrane protein</topology>
    </subcellularLocation>
</comment>
<dbReference type="PRINTS" id="PR00926">
    <property type="entry name" value="MITOCARRIER"/>
</dbReference>
<dbReference type="OMA" id="YWWGYES"/>
<dbReference type="InterPro" id="IPR023395">
    <property type="entry name" value="MCP_dom_sf"/>
</dbReference>
<keyword evidence="9 10" id="KW-0472">Membrane</keyword>
<dbReference type="GeneID" id="4621928"/>
<reference evidence="12 13" key="1">
    <citation type="journal article" date="2004" name="Science">
        <title>The Ashbya gossypii genome as a tool for mapping the ancient Saccharomyces cerevisiae genome.</title>
        <authorList>
            <person name="Dietrich F.S."/>
            <person name="Voegeli S."/>
            <person name="Brachat S."/>
            <person name="Lerch A."/>
            <person name="Gates K."/>
            <person name="Steiner S."/>
            <person name="Mohr C."/>
            <person name="Pohlmann R."/>
            <person name="Luedi P."/>
            <person name="Choi S."/>
            <person name="Wing R.A."/>
            <person name="Flavier A."/>
            <person name="Gaffney T.D."/>
            <person name="Philippsen P."/>
        </authorList>
    </citation>
    <scope>NUCLEOTIDE SEQUENCE [LARGE SCALE GENOMIC DNA]</scope>
    <source>
        <strain evidence="13">ATCC 10895 / CBS 109.51 / FGSC 9923 / NRRL Y-1056</strain>
    </source>
</reference>
<name>Q754D9_EREGS</name>
<feature type="repeat" description="Solcar" evidence="10">
    <location>
        <begin position="9"/>
        <end position="127"/>
    </location>
</feature>
<reference evidence="13" key="2">
    <citation type="journal article" date="2013" name="G3 (Bethesda)">
        <title>Genomes of Ashbya fungi isolated from insects reveal four mating-type loci, numerous translocations, lack of transposons, and distinct gene duplications.</title>
        <authorList>
            <person name="Dietrich F.S."/>
            <person name="Voegeli S."/>
            <person name="Kuo S."/>
            <person name="Philippsen P."/>
        </authorList>
    </citation>
    <scope>GENOME REANNOTATION</scope>
    <source>
        <strain evidence="13">ATCC 10895 / CBS 109.51 / FGSC 9923 / NRRL Y-1056</strain>
    </source>
</reference>
<evidence type="ECO:0000256" key="3">
    <source>
        <dbReference type="ARBA" id="ARBA00022448"/>
    </source>
</evidence>
<evidence type="ECO:0000256" key="11">
    <source>
        <dbReference type="RuleBase" id="RU000488"/>
    </source>
</evidence>
<evidence type="ECO:0000313" key="12">
    <source>
        <dbReference type="EMBL" id="AAS53502.2"/>
    </source>
</evidence>
<dbReference type="FunCoup" id="Q754D9">
    <property type="interactions" value="872"/>
</dbReference>
<dbReference type="InterPro" id="IPR045315">
    <property type="entry name" value="Mtm1-like"/>
</dbReference>
<dbReference type="RefSeq" id="NP_985678.2">
    <property type="nucleotide sequence ID" value="NM_211032.2"/>
</dbReference>
<dbReference type="SUPFAM" id="SSF103506">
    <property type="entry name" value="Mitochondrial carrier"/>
    <property type="match status" value="1"/>
</dbReference>
<dbReference type="InterPro" id="IPR002067">
    <property type="entry name" value="MCP"/>
</dbReference>
<keyword evidence="7" id="KW-1133">Transmembrane helix</keyword>
<evidence type="ECO:0000256" key="6">
    <source>
        <dbReference type="ARBA" id="ARBA00022792"/>
    </source>
</evidence>
<keyword evidence="6" id="KW-0999">Mitochondrion inner membrane</keyword>
<dbReference type="Gene3D" id="1.50.40.10">
    <property type="entry name" value="Mitochondrial carrier domain"/>
    <property type="match status" value="2"/>
</dbReference>
<dbReference type="OrthoDB" id="1747031at2759"/>
<dbReference type="eggNOG" id="KOG0761">
    <property type="taxonomic scope" value="Eukaryota"/>
</dbReference>
<keyword evidence="13" id="KW-1185">Reference proteome</keyword>
<gene>
    <name evidence="12" type="ORF">AGOS_AFR131C</name>
</gene>
<dbReference type="KEGG" id="ago:AGOS_AFR131C"/>
<dbReference type="Pfam" id="PF00153">
    <property type="entry name" value="Mito_carr"/>
    <property type="match status" value="3"/>
</dbReference>
<keyword evidence="3 11" id="KW-0813">Transport</keyword>
<dbReference type="STRING" id="284811.Q754D9"/>
<dbReference type="InParanoid" id="Q754D9"/>
<keyword evidence="5" id="KW-0677">Repeat</keyword>
<dbReference type="PANTHER" id="PTHR45760">
    <property type="entry name" value="FI19922P1-RELATED"/>
    <property type="match status" value="1"/>
</dbReference>
<feature type="repeat" description="Solcar" evidence="10">
    <location>
        <begin position="242"/>
        <end position="341"/>
    </location>
</feature>
<protein>
    <submittedName>
        <fullName evidence="12">AFR131Cp</fullName>
    </submittedName>
</protein>
<evidence type="ECO:0000256" key="4">
    <source>
        <dbReference type="ARBA" id="ARBA00022692"/>
    </source>
</evidence>
<dbReference type="EMBL" id="AE016819">
    <property type="protein sequence ID" value="AAS53502.2"/>
    <property type="molecule type" value="Genomic_DNA"/>
</dbReference>
<keyword evidence="8" id="KW-0496">Mitochondrion</keyword>
<dbReference type="Proteomes" id="UP000000591">
    <property type="component" value="Chromosome VI"/>
</dbReference>
<dbReference type="PROSITE" id="PS50920">
    <property type="entry name" value="SOLCAR"/>
    <property type="match status" value="3"/>
</dbReference>
<proteinExistence type="inferred from homology"/>
<dbReference type="GO" id="GO:0005739">
    <property type="term" value="C:mitochondrion"/>
    <property type="evidence" value="ECO:0000318"/>
    <property type="project" value="GO_Central"/>
</dbReference>
<accession>Q754D9</accession>
<dbReference type="AlphaFoldDB" id="Q754D9"/>
<dbReference type="GO" id="GO:0005743">
    <property type="term" value="C:mitochondrial inner membrane"/>
    <property type="evidence" value="ECO:0007669"/>
    <property type="project" value="UniProtKB-SubCell"/>
</dbReference>